<accession>A0A1F7F6F9</accession>
<dbReference type="GO" id="GO:0008270">
    <property type="term" value="F:zinc ion binding"/>
    <property type="evidence" value="ECO:0007669"/>
    <property type="project" value="UniProtKB-KW"/>
</dbReference>
<keyword evidence="3" id="KW-0862">Zinc</keyword>
<keyword evidence="2" id="KW-0863">Zinc-finger</keyword>
<dbReference type="SUPFAM" id="SSF57716">
    <property type="entry name" value="Glucocorticoid receptor-like (DNA-binding domain)"/>
    <property type="match status" value="1"/>
</dbReference>
<evidence type="ECO:0000256" key="2">
    <source>
        <dbReference type="ARBA" id="ARBA00022771"/>
    </source>
</evidence>
<dbReference type="PROSITE" id="PS51128">
    <property type="entry name" value="ZF_DKSA_2"/>
    <property type="match status" value="1"/>
</dbReference>
<evidence type="ECO:0000259" key="5">
    <source>
        <dbReference type="Pfam" id="PF01258"/>
    </source>
</evidence>
<dbReference type="InterPro" id="IPR000962">
    <property type="entry name" value="Znf_DskA_TraR"/>
</dbReference>
<comment type="caution">
    <text evidence="6">The sequence shown here is derived from an EMBL/GenBank/DDBJ whole genome shotgun (WGS) entry which is preliminary data.</text>
</comment>
<evidence type="ECO:0000313" key="7">
    <source>
        <dbReference type="Proteomes" id="UP000179243"/>
    </source>
</evidence>
<dbReference type="Proteomes" id="UP000179243">
    <property type="component" value="Unassembled WGS sequence"/>
</dbReference>
<organism evidence="6 7">
    <name type="scientific">Candidatus Raymondbacteria bacterium RIFOXYD12_FULL_49_13</name>
    <dbReference type="NCBI Taxonomy" id="1817890"/>
    <lineage>
        <taxon>Bacteria</taxon>
        <taxon>Raymondiibacteriota</taxon>
    </lineage>
</organism>
<evidence type="ECO:0000256" key="1">
    <source>
        <dbReference type="ARBA" id="ARBA00022723"/>
    </source>
</evidence>
<dbReference type="InterPro" id="IPR037187">
    <property type="entry name" value="DnaK_N"/>
</dbReference>
<keyword evidence="1" id="KW-0479">Metal-binding</keyword>
<dbReference type="EMBL" id="MFYX01000110">
    <property type="protein sequence ID" value="OGK02229.1"/>
    <property type="molecule type" value="Genomic_DNA"/>
</dbReference>
<dbReference type="PANTHER" id="PTHR33823:SF4">
    <property type="entry name" value="GENERAL STRESS PROTEIN 16O"/>
    <property type="match status" value="1"/>
</dbReference>
<dbReference type="Pfam" id="PF01258">
    <property type="entry name" value="zf-dskA_traR"/>
    <property type="match status" value="1"/>
</dbReference>
<dbReference type="PANTHER" id="PTHR33823">
    <property type="entry name" value="RNA POLYMERASE-BINDING TRANSCRIPTION FACTOR DKSA-RELATED"/>
    <property type="match status" value="1"/>
</dbReference>
<proteinExistence type="predicted"/>
<evidence type="ECO:0000313" key="6">
    <source>
        <dbReference type="EMBL" id="OGK02229.1"/>
    </source>
</evidence>
<gene>
    <name evidence="6" type="ORF">A2519_16245</name>
</gene>
<name>A0A1F7F6F9_UNCRA</name>
<evidence type="ECO:0000256" key="4">
    <source>
        <dbReference type="PROSITE-ProRule" id="PRU00510"/>
    </source>
</evidence>
<reference evidence="6 7" key="1">
    <citation type="journal article" date="2016" name="Nat. Commun.">
        <title>Thousands of microbial genomes shed light on interconnected biogeochemical processes in an aquifer system.</title>
        <authorList>
            <person name="Anantharaman K."/>
            <person name="Brown C.T."/>
            <person name="Hug L.A."/>
            <person name="Sharon I."/>
            <person name="Castelle C.J."/>
            <person name="Probst A.J."/>
            <person name="Thomas B.C."/>
            <person name="Singh A."/>
            <person name="Wilkins M.J."/>
            <person name="Karaoz U."/>
            <person name="Brodie E.L."/>
            <person name="Williams K.H."/>
            <person name="Hubbard S.S."/>
            <person name="Banfield J.F."/>
        </authorList>
    </citation>
    <scope>NUCLEOTIDE SEQUENCE [LARGE SCALE GENOMIC DNA]</scope>
</reference>
<sequence length="129" mass="15224">MNQKDRKFFEKLLMEKRTTLLKELNLIEESNFNTTSKEASGELSSYTYHLADQATDFQEREKAFLFASREGRYLHHIEEALLRVKDKDYGVCVECSEDIDFERLKAVPHARLCIKCKSAEEEKKRKNLE</sequence>
<dbReference type="Gene3D" id="1.20.120.910">
    <property type="entry name" value="DksA, coiled-coil domain"/>
    <property type="match status" value="1"/>
</dbReference>
<dbReference type="SUPFAM" id="SSF109635">
    <property type="entry name" value="DnaK suppressor protein DksA, alpha-hairpin domain"/>
    <property type="match status" value="1"/>
</dbReference>
<feature type="domain" description="Zinc finger DksA/TraR C4-type" evidence="5">
    <location>
        <begin position="88"/>
        <end position="121"/>
    </location>
</feature>
<evidence type="ECO:0000256" key="3">
    <source>
        <dbReference type="ARBA" id="ARBA00022833"/>
    </source>
</evidence>
<protein>
    <recommendedName>
        <fullName evidence="5">Zinc finger DksA/TraR C4-type domain-containing protein</fullName>
    </recommendedName>
</protein>
<feature type="zinc finger region" description="dksA C4-type" evidence="4">
    <location>
        <begin position="92"/>
        <end position="116"/>
    </location>
</feature>
<dbReference type="AlphaFoldDB" id="A0A1F7F6F9"/>